<evidence type="ECO:0000259" key="6">
    <source>
        <dbReference type="Pfam" id="PF01035"/>
    </source>
</evidence>
<keyword evidence="7" id="KW-0489">Methyltransferase</keyword>
<dbReference type="PANTHER" id="PTHR10815:SF13">
    <property type="entry name" value="METHYLATED-DNA--PROTEIN-CYSTEINE METHYLTRANSFERASE"/>
    <property type="match status" value="1"/>
</dbReference>
<feature type="region of interest" description="Disordered" evidence="5">
    <location>
        <begin position="122"/>
        <end position="156"/>
    </location>
</feature>
<evidence type="ECO:0000256" key="4">
    <source>
        <dbReference type="ARBA" id="ARBA00022763"/>
    </source>
</evidence>
<dbReference type="AlphaFoldDB" id="A0A2N6NRG9"/>
<proteinExistence type="inferred from homology"/>
<evidence type="ECO:0000256" key="2">
    <source>
        <dbReference type="ARBA" id="ARBA00011918"/>
    </source>
</evidence>
<evidence type="ECO:0000256" key="5">
    <source>
        <dbReference type="SAM" id="MobiDB-lite"/>
    </source>
</evidence>
<name>A0A2N6NRG9_BEABA</name>
<feature type="compositionally biased region" description="Low complexity" evidence="5">
    <location>
        <begin position="13"/>
        <end position="28"/>
    </location>
</feature>
<evidence type="ECO:0000256" key="3">
    <source>
        <dbReference type="ARBA" id="ARBA00015377"/>
    </source>
</evidence>
<dbReference type="GO" id="GO:0032259">
    <property type="term" value="P:methylation"/>
    <property type="evidence" value="ECO:0007669"/>
    <property type="project" value="UniProtKB-KW"/>
</dbReference>
<comment type="caution">
    <text evidence="7">The sequence shown here is derived from an EMBL/GenBank/DDBJ whole genome shotgun (WGS) entry which is preliminary data.</text>
</comment>
<dbReference type="PANTHER" id="PTHR10815">
    <property type="entry name" value="METHYLATED-DNA--PROTEIN-CYSTEINE METHYLTRANSFERASE"/>
    <property type="match status" value="1"/>
</dbReference>
<dbReference type="OMA" id="VLFDGPW"/>
<feature type="region of interest" description="Disordered" evidence="5">
    <location>
        <begin position="1"/>
        <end position="28"/>
    </location>
</feature>
<protein>
    <recommendedName>
        <fullName evidence="3">Methylated-DNA--protein-cysteine methyltransferase</fullName>
        <ecNumber evidence="2">2.1.1.63</ecNumber>
    </recommendedName>
</protein>
<comment type="similarity">
    <text evidence="1">Belongs to the MGMT family.</text>
</comment>
<dbReference type="GO" id="GO:0003908">
    <property type="term" value="F:methylated-DNA-[protein]-cysteine S-methyltransferase activity"/>
    <property type="evidence" value="ECO:0007669"/>
    <property type="project" value="UniProtKB-EC"/>
</dbReference>
<evidence type="ECO:0000313" key="8">
    <source>
        <dbReference type="Proteomes" id="UP000235728"/>
    </source>
</evidence>
<dbReference type="InterPro" id="IPR036388">
    <property type="entry name" value="WH-like_DNA-bd_sf"/>
</dbReference>
<dbReference type="GO" id="GO:0006281">
    <property type="term" value="P:DNA repair"/>
    <property type="evidence" value="ECO:0007669"/>
    <property type="project" value="InterPro"/>
</dbReference>
<accession>A0A2N6NRG9</accession>
<evidence type="ECO:0000313" key="7">
    <source>
        <dbReference type="EMBL" id="PMB69872.1"/>
    </source>
</evidence>
<keyword evidence="7" id="KW-0808">Transferase</keyword>
<dbReference type="Gene3D" id="1.10.10.10">
    <property type="entry name" value="Winged helix-like DNA-binding domain superfamily/Winged helix DNA-binding domain"/>
    <property type="match status" value="1"/>
</dbReference>
<dbReference type="InterPro" id="IPR036217">
    <property type="entry name" value="MethylDNA_cys_MeTrfase_DNAb"/>
</dbReference>
<sequence length="195" mass="21245">MATRITMYTPANPSGTTTTTITTSSSSPSSPLAFTAKEAAILTPFQKRVFHLLKQIPAGRVTTYGSIARALRTSPRAVGNALRNNVFAPRIPCHRCVASTGYVNGYDGEVIEKATFARQRGGGRDEEYITGKSSQSRAGRVKAGRNNDRAQPPSGTNIQRKLDLLRTEGVSFDDKGMLINKYKVLFDGPWHVLVE</sequence>
<reference evidence="7 8" key="1">
    <citation type="journal article" date="2016" name="Appl. Microbiol. Biotechnol.">
        <title>Characterization of T-DNA insertion mutants with decreased virulence in the entomopathogenic fungus Beauveria bassiana JEF-007.</title>
        <authorList>
            <person name="Kim S."/>
            <person name="Lee S.J."/>
            <person name="Nai Y.S."/>
            <person name="Yu J.S."/>
            <person name="Lee M.R."/>
            <person name="Yang Y.T."/>
            <person name="Kim J.S."/>
        </authorList>
    </citation>
    <scope>NUCLEOTIDE SEQUENCE [LARGE SCALE GENOMIC DNA]</scope>
    <source>
        <strain evidence="7 8">JEF-007</strain>
    </source>
</reference>
<dbReference type="NCBIfam" id="TIGR00589">
    <property type="entry name" value="ogt"/>
    <property type="match status" value="1"/>
</dbReference>
<evidence type="ECO:0000256" key="1">
    <source>
        <dbReference type="ARBA" id="ARBA00008711"/>
    </source>
</evidence>
<dbReference type="EC" id="2.1.1.63" evidence="2"/>
<dbReference type="Proteomes" id="UP000235728">
    <property type="component" value="Unassembled WGS sequence"/>
</dbReference>
<dbReference type="Pfam" id="PF01035">
    <property type="entry name" value="DNA_binding_1"/>
    <property type="match status" value="1"/>
</dbReference>
<keyword evidence="4" id="KW-0227">DNA damage</keyword>
<dbReference type="CDD" id="cd06445">
    <property type="entry name" value="ATase"/>
    <property type="match status" value="1"/>
</dbReference>
<gene>
    <name evidence="7" type="primary">ogt</name>
    <name evidence="7" type="ORF">BM221_004519</name>
</gene>
<dbReference type="EMBL" id="MRVG01000004">
    <property type="protein sequence ID" value="PMB69872.1"/>
    <property type="molecule type" value="Genomic_DNA"/>
</dbReference>
<dbReference type="InterPro" id="IPR014048">
    <property type="entry name" value="MethylDNA_cys_MeTrfase_DNA-bd"/>
</dbReference>
<dbReference type="SUPFAM" id="SSF46767">
    <property type="entry name" value="Methylated DNA-protein cysteine methyltransferase, C-terminal domain"/>
    <property type="match status" value="1"/>
</dbReference>
<organism evidence="7 8">
    <name type="scientific">Beauveria bassiana</name>
    <name type="common">White muscardine disease fungus</name>
    <name type="synonym">Tritirachium shiotae</name>
    <dbReference type="NCBI Taxonomy" id="176275"/>
    <lineage>
        <taxon>Eukaryota</taxon>
        <taxon>Fungi</taxon>
        <taxon>Dikarya</taxon>
        <taxon>Ascomycota</taxon>
        <taxon>Pezizomycotina</taxon>
        <taxon>Sordariomycetes</taxon>
        <taxon>Hypocreomycetidae</taxon>
        <taxon>Hypocreales</taxon>
        <taxon>Cordycipitaceae</taxon>
        <taxon>Beauveria</taxon>
    </lineage>
</organism>
<feature type="domain" description="Methylated-DNA-[protein]-cysteine S-methyltransferase DNA binding" evidence="6">
    <location>
        <begin position="44"/>
        <end position="115"/>
    </location>
</feature>